<keyword evidence="20" id="KW-0812">Transmembrane</keyword>
<dbReference type="GO" id="GO:0016020">
    <property type="term" value="C:membrane"/>
    <property type="evidence" value="ECO:0007669"/>
    <property type="project" value="InterPro"/>
</dbReference>
<evidence type="ECO:0000256" key="5">
    <source>
        <dbReference type="ARBA" id="ARBA00017322"/>
    </source>
</evidence>
<dbReference type="InterPro" id="IPR050482">
    <property type="entry name" value="Sensor_HK_TwoCompSys"/>
</dbReference>
<keyword evidence="10" id="KW-0479">Metal-binding</keyword>
<keyword evidence="7" id="KW-0963">Cytoplasm</keyword>
<evidence type="ECO:0000256" key="18">
    <source>
        <dbReference type="ARBA" id="ARBA00030800"/>
    </source>
</evidence>
<dbReference type="GO" id="GO:0046983">
    <property type="term" value="F:protein dimerization activity"/>
    <property type="evidence" value="ECO:0007669"/>
    <property type="project" value="InterPro"/>
</dbReference>
<keyword evidence="20" id="KW-0472">Membrane</keyword>
<keyword evidence="16" id="KW-0411">Iron-sulfur</keyword>
<dbReference type="Gene3D" id="3.30.565.10">
    <property type="entry name" value="Histidine kinase-like ATPase, C-terminal domain"/>
    <property type="match status" value="1"/>
</dbReference>
<feature type="coiled-coil region" evidence="19">
    <location>
        <begin position="112"/>
        <end position="225"/>
    </location>
</feature>
<dbReference type="Pfam" id="PF02518">
    <property type="entry name" value="HATPase_c"/>
    <property type="match status" value="1"/>
</dbReference>
<dbReference type="PRINTS" id="PR00344">
    <property type="entry name" value="BCTRLSENSOR"/>
</dbReference>
<evidence type="ECO:0000256" key="12">
    <source>
        <dbReference type="ARBA" id="ARBA00022777"/>
    </source>
</evidence>
<keyword evidence="12 22" id="KW-0418">Kinase</keyword>
<dbReference type="GO" id="GO:0005524">
    <property type="term" value="F:ATP binding"/>
    <property type="evidence" value="ECO:0007669"/>
    <property type="project" value="UniProtKB-KW"/>
</dbReference>
<name>A0AA86MZS6_9BACT</name>
<evidence type="ECO:0000256" key="19">
    <source>
        <dbReference type="SAM" id="Coils"/>
    </source>
</evidence>
<comment type="cofactor">
    <cofactor evidence="2">
        <name>[4Fe-4S] cluster</name>
        <dbReference type="ChEBI" id="CHEBI:49883"/>
    </cofactor>
</comment>
<feature type="transmembrane region" description="Helical" evidence="20">
    <location>
        <begin position="20"/>
        <end position="39"/>
    </location>
</feature>
<evidence type="ECO:0000256" key="3">
    <source>
        <dbReference type="ARBA" id="ARBA00004496"/>
    </source>
</evidence>
<evidence type="ECO:0000256" key="2">
    <source>
        <dbReference type="ARBA" id="ARBA00001966"/>
    </source>
</evidence>
<evidence type="ECO:0000256" key="9">
    <source>
        <dbReference type="ARBA" id="ARBA00022679"/>
    </source>
</evidence>
<dbReference type="Gene3D" id="1.20.5.1930">
    <property type="match status" value="1"/>
</dbReference>
<evidence type="ECO:0000256" key="10">
    <source>
        <dbReference type="ARBA" id="ARBA00022723"/>
    </source>
</evidence>
<comment type="subcellular location">
    <subcellularLocation>
        <location evidence="3">Cytoplasm</location>
    </subcellularLocation>
</comment>
<keyword evidence="13" id="KW-0067">ATP-binding</keyword>
<keyword evidence="23" id="KW-1185">Reference proteome</keyword>
<evidence type="ECO:0000256" key="1">
    <source>
        <dbReference type="ARBA" id="ARBA00000085"/>
    </source>
</evidence>
<dbReference type="GO" id="GO:0051539">
    <property type="term" value="F:4 iron, 4 sulfur cluster binding"/>
    <property type="evidence" value="ECO:0007669"/>
    <property type="project" value="UniProtKB-KW"/>
</dbReference>
<gene>
    <name evidence="22" type="ORF">DNFV4_02474</name>
</gene>
<evidence type="ECO:0000256" key="17">
    <source>
        <dbReference type="ARBA" id="ARBA00024827"/>
    </source>
</evidence>
<evidence type="ECO:0000313" key="23">
    <source>
        <dbReference type="Proteomes" id="UP001179121"/>
    </source>
</evidence>
<keyword evidence="9" id="KW-0808">Transferase</keyword>
<evidence type="ECO:0000256" key="8">
    <source>
        <dbReference type="ARBA" id="ARBA00022553"/>
    </source>
</evidence>
<feature type="domain" description="Histidine kinase" evidence="21">
    <location>
        <begin position="199"/>
        <end position="396"/>
    </location>
</feature>
<keyword evidence="20" id="KW-1133">Transmembrane helix</keyword>
<keyword evidence="11" id="KW-0547">Nucleotide-binding</keyword>
<keyword evidence="15" id="KW-0902">Two-component regulatory system</keyword>
<keyword evidence="6" id="KW-0004">4Fe-4S</keyword>
<evidence type="ECO:0000259" key="21">
    <source>
        <dbReference type="PROSITE" id="PS50109"/>
    </source>
</evidence>
<dbReference type="SMART" id="SM00387">
    <property type="entry name" value="HATPase_c"/>
    <property type="match status" value="1"/>
</dbReference>
<dbReference type="InterPro" id="IPR005467">
    <property type="entry name" value="His_kinase_dom"/>
</dbReference>
<evidence type="ECO:0000256" key="15">
    <source>
        <dbReference type="ARBA" id="ARBA00023012"/>
    </source>
</evidence>
<evidence type="ECO:0000256" key="13">
    <source>
        <dbReference type="ARBA" id="ARBA00022840"/>
    </source>
</evidence>
<dbReference type="SUPFAM" id="SSF55874">
    <property type="entry name" value="ATPase domain of HSP90 chaperone/DNA topoisomerase II/histidine kinase"/>
    <property type="match status" value="1"/>
</dbReference>
<dbReference type="InterPro" id="IPR011712">
    <property type="entry name" value="Sig_transdc_His_kin_sub3_dim/P"/>
</dbReference>
<keyword evidence="8" id="KW-0597">Phosphoprotein</keyword>
<dbReference type="KEGG" id="nti:DNFV4_02474"/>
<dbReference type="CDD" id="cd16917">
    <property type="entry name" value="HATPase_UhpB-NarQ-NarX-like"/>
    <property type="match status" value="1"/>
</dbReference>
<dbReference type="EMBL" id="OX365700">
    <property type="protein sequence ID" value="CAI4032049.1"/>
    <property type="molecule type" value="Genomic_DNA"/>
</dbReference>
<evidence type="ECO:0000256" key="11">
    <source>
        <dbReference type="ARBA" id="ARBA00022741"/>
    </source>
</evidence>
<feature type="transmembrane region" description="Helical" evidence="20">
    <location>
        <begin position="46"/>
        <end position="62"/>
    </location>
</feature>
<dbReference type="AlphaFoldDB" id="A0AA86MZS6"/>
<protein>
    <recommendedName>
        <fullName evidence="5">Oxygen sensor histidine kinase NreB</fullName>
        <ecNumber evidence="4">2.7.13.3</ecNumber>
    </recommendedName>
    <alternativeName>
        <fullName evidence="18">Nitrogen regulation protein B</fullName>
    </alternativeName>
</protein>
<keyword evidence="19" id="KW-0175">Coiled coil</keyword>
<proteinExistence type="predicted"/>
<accession>A0AA86MZS6</accession>
<dbReference type="PANTHER" id="PTHR24421:SF10">
    <property type="entry name" value="NITRATE_NITRITE SENSOR PROTEIN NARQ"/>
    <property type="match status" value="1"/>
</dbReference>
<keyword evidence="14" id="KW-0408">Iron</keyword>
<evidence type="ECO:0000256" key="4">
    <source>
        <dbReference type="ARBA" id="ARBA00012438"/>
    </source>
</evidence>
<evidence type="ECO:0000256" key="14">
    <source>
        <dbReference type="ARBA" id="ARBA00023004"/>
    </source>
</evidence>
<sequence>MTPTHSGQAQSLPELFAPPLPWILALVLGGLLLIVDSLLPLSLGNGTLYALLMLFAFFIPSPRAPMVLASYATVLLLAGFLLSTELLGVPEWVSVYNRLFALIVICVSAWSIQERQKAGSALQRLYDELEQRVHERTKDLCNLNQTLIEEIHQRREAERILRSHEAALEASQAALEQSRQDLQDLTAKLLTAQEQERRRISHELHDDINQRLALLAMDLQALEQDERGIPVAIRENLRSLLSRTTQLSDDIRGLAYQFHPSVLDDLGLNAALECLVDDFQTRTGIKTILVCQDPMEDLQEDVSSCLYRVVQESLSNIARHARSARVEIELTADEQRLELSIRDHGCGFEVHNVKRGRRGMGILNMQERVRAVQGVFKLDSQPGRGTLILITIPLSVRFRQ</sequence>
<comment type="function">
    <text evidence="17">Member of the two-component regulatory system NreB/NreC involved in the control of dissimilatory nitrate/nitrite reduction in response to oxygen. NreB functions as a direct oxygen sensor histidine kinase which is autophosphorylated, in the absence of oxygen, probably at the conserved histidine residue, and transfers its phosphate group probably to a conserved aspartate residue of NreC. NreB/NreC activates the expression of the nitrate (narGHJI) and nitrite (nir) reductase operons, as well as the putative nitrate transporter gene narT.</text>
</comment>
<dbReference type="GO" id="GO:0000155">
    <property type="term" value="F:phosphorelay sensor kinase activity"/>
    <property type="evidence" value="ECO:0007669"/>
    <property type="project" value="InterPro"/>
</dbReference>
<evidence type="ECO:0000256" key="16">
    <source>
        <dbReference type="ARBA" id="ARBA00023014"/>
    </source>
</evidence>
<dbReference type="Pfam" id="PF07730">
    <property type="entry name" value="HisKA_3"/>
    <property type="match status" value="1"/>
</dbReference>
<evidence type="ECO:0000256" key="7">
    <source>
        <dbReference type="ARBA" id="ARBA00022490"/>
    </source>
</evidence>
<dbReference type="PROSITE" id="PS50109">
    <property type="entry name" value="HIS_KIN"/>
    <property type="match status" value="1"/>
</dbReference>
<dbReference type="InterPro" id="IPR004358">
    <property type="entry name" value="Sig_transdc_His_kin-like_C"/>
</dbReference>
<dbReference type="InterPro" id="IPR003594">
    <property type="entry name" value="HATPase_dom"/>
</dbReference>
<dbReference type="Proteomes" id="UP001179121">
    <property type="component" value="Chromosome"/>
</dbReference>
<evidence type="ECO:0000256" key="20">
    <source>
        <dbReference type="SAM" id="Phobius"/>
    </source>
</evidence>
<evidence type="ECO:0000313" key="22">
    <source>
        <dbReference type="EMBL" id="CAI4032049.1"/>
    </source>
</evidence>
<dbReference type="GO" id="GO:0046872">
    <property type="term" value="F:metal ion binding"/>
    <property type="evidence" value="ECO:0007669"/>
    <property type="project" value="UniProtKB-KW"/>
</dbReference>
<feature type="transmembrane region" description="Helical" evidence="20">
    <location>
        <begin position="68"/>
        <end position="88"/>
    </location>
</feature>
<comment type="catalytic activity">
    <reaction evidence="1">
        <text>ATP + protein L-histidine = ADP + protein N-phospho-L-histidine.</text>
        <dbReference type="EC" id="2.7.13.3"/>
    </reaction>
</comment>
<dbReference type="PANTHER" id="PTHR24421">
    <property type="entry name" value="NITRATE/NITRITE SENSOR PROTEIN NARX-RELATED"/>
    <property type="match status" value="1"/>
</dbReference>
<organism evidence="22 23">
    <name type="scientific">Nitrospira tepida</name>
    <dbReference type="NCBI Taxonomy" id="2973512"/>
    <lineage>
        <taxon>Bacteria</taxon>
        <taxon>Pseudomonadati</taxon>
        <taxon>Nitrospirota</taxon>
        <taxon>Nitrospiria</taxon>
        <taxon>Nitrospirales</taxon>
        <taxon>Nitrospiraceae</taxon>
        <taxon>Nitrospira</taxon>
    </lineage>
</organism>
<reference evidence="22" key="1">
    <citation type="submission" date="2022-10" db="EMBL/GenBank/DDBJ databases">
        <authorList>
            <person name="Koch H."/>
        </authorList>
    </citation>
    <scope>NUCLEOTIDE SEQUENCE</scope>
    <source>
        <strain evidence="22">DNF</strain>
    </source>
</reference>
<evidence type="ECO:0000256" key="6">
    <source>
        <dbReference type="ARBA" id="ARBA00022485"/>
    </source>
</evidence>
<dbReference type="EC" id="2.7.13.3" evidence="4"/>
<dbReference type="InterPro" id="IPR036890">
    <property type="entry name" value="HATPase_C_sf"/>
</dbReference>
<dbReference type="GO" id="GO:0005737">
    <property type="term" value="C:cytoplasm"/>
    <property type="evidence" value="ECO:0007669"/>
    <property type="project" value="UniProtKB-SubCell"/>
</dbReference>